<dbReference type="STRING" id="1802363.A2682_01975"/>
<dbReference type="Pfam" id="PF05746">
    <property type="entry name" value="DALR_1"/>
    <property type="match status" value="1"/>
</dbReference>
<dbReference type="InterPro" id="IPR005148">
    <property type="entry name" value="Arg-tRNA-synth_N"/>
</dbReference>
<evidence type="ECO:0000256" key="8">
    <source>
        <dbReference type="ARBA" id="ARBA00023146"/>
    </source>
</evidence>
<dbReference type="SMART" id="SM01016">
    <property type="entry name" value="Arg_tRNA_synt_N"/>
    <property type="match status" value="1"/>
</dbReference>
<dbReference type="SUPFAM" id="SSF52374">
    <property type="entry name" value="Nucleotidylyl transferase"/>
    <property type="match status" value="1"/>
</dbReference>
<evidence type="ECO:0000256" key="9">
    <source>
        <dbReference type="ARBA" id="ARBA00049339"/>
    </source>
</evidence>
<sequence length="565" mass="62796">MAFLVGPETLLTGAVRRAARHTARGLPQDFSITVEQPENSVYGDYATNIALRLAPREKLPPMAIAEELAGRLAADRSLGRVADAIRIAAPGFINFSLARKWLEARVRDIAAENSASIRAQREKRREIQIEFISANPTGPLTLANGRGGFLGDTLANVLQAAGRGVTREYYVNDAGEQVRKLGASVLGAVGYQVPYSGDELYRGDYVRKLAQHLSIPAPRQGEEEASPTLIAHTAREASRLMLAEIKRVVRKAGIRFDSWFSERSLHRQGLVSETLKTLKRKRLVEERDGALWLKARELSGEDTLERDRVLIKSSGDPTYVLPDLAYHFEKFRRRRFRRVIDIVGADHHGHFRVLRTGLRALGFPVPEVIMVQFVRLTEQGREVSMSKRAGSFVTLEELLDDVGVDVARWFFLSRAPETHMDFDLALAREQSEKNPVHYVQYAHARCASILRKAEEGHHQSALAGKRKLARTGSGAAALHDSELSLMRALVRLPDFIARIAATSEVHHLTSYATEVATAFSAFYRDCPVLSGDTATTQSRIVLVVAAKNVLRDTLALMGIRAPERM</sequence>
<evidence type="ECO:0000259" key="13">
    <source>
        <dbReference type="SMART" id="SM01016"/>
    </source>
</evidence>
<dbReference type="AlphaFoldDB" id="A0A1G2PQY7"/>
<keyword evidence="8 10" id="KW-0030">Aminoacyl-tRNA synthetase</keyword>
<keyword evidence="5 10" id="KW-0547">Nucleotide-binding</keyword>
<dbReference type="SMART" id="SM00836">
    <property type="entry name" value="DALR_1"/>
    <property type="match status" value="1"/>
</dbReference>
<evidence type="ECO:0000256" key="6">
    <source>
        <dbReference type="ARBA" id="ARBA00022840"/>
    </source>
</evidence>
<feature type="domain" description="DALR anticodon binding" evidence="12">
    <location>
        <begin position="439"/>
        <end position="565"/>
    </location>
</feature>
<dbReference type="InterPro" id="IPR035684">
    <property type="entry name" value="ArgRS_core"/>
</dbReference>
<comment type="similarity">
    <text evidence="2 10 11">Belongs to the class-I aminoacyl-tRNA synthetase family.</text>
</comment>
<name>A0A1G2PQY7_TERXR</name>
<comment type="subunit">
    <text evidence="10">Monomer.</text>
</comment>
<evidence type="ECO:0000256" key="4">
    <source>
        <dbReference type="ARBA" id="ARBA00022598"/>
    </source>
</evidence>
<evidence type="ECO:0000259" key="12">
    <source>
        <dbReference type="SMART" id="SM00836"/>
    </source>
</evidence>
<dbReference type="InterPro" id="IPR008909">
    <property type="entry name" value="DALR_anticod-bd"/>
</dbReference>
<keyword evidence="3 10" id="KW-0963">Cytoplasm</keyword>
<dbReference type="EMBL" id="MHST01000002">
    <property type="protein sequence ID" value="OHA50011.1"/>
    <property type="molecule type" value="Genomic_DNA"/>
</dbReference>
<dbReference type="NCBIfam" id="TIGR00456">
    <property type="entry name" value="argS"/>
    <property type="match status" value="1"/>
</dbReference>
<evidence type="ECO:0000256" key="7">
    <source>
        <dbReference type="ARBA" id="ARBA00022917"/>
    </source>
</evidence>
<evidence type="ECO:0000256" key="5">
    <source>
        <dbReference type="ARBA" id="ARBA00022741"/>
    </source>
</evidence>
<dbReference type="InterPro" id="IPR009080">
    <property type="entry name" value="tRNAsynth_Ia_anticodon-bd"/>
</dbReference>
<dbReference type="InterPro" id="IPR036695">
    <property type="entry name" value="Arg-tRNA-synth_N_sf"/>
</dbReference>
<dbReference type="Pfam" id="PF00750">
    <property type="entry name" value="tRNA-synt_1d"/>
    <property type="match status" value="1"/>
</dbReference>
<evidence type="ECO:0000256" key="11">
    <source>
        <dbReference type="RuleBase" id="RU363038"/>
    </source>
</evidence>
<dbReference type="Pfam" id="PF03485">
    <property type="entry name" value="Arg_tRNA_synt_N"/>
    <property type="match status" value="1"/>
</dbReference>
<dbReference type="GO" id="GO:0006420">
    <property type="term" value="P:arginyl-tRNA aminoacylation"/>
    <property type="evidence" value="ECO:0007669"/>
    <property type="project" value="UniProtKB-UniRule"/>
</dbReference>
<dbReference type="EC" id="6.1.1.19" evidence="10"/>
<keyword evidence="7 10" id="KW-0648">Protein biosynthesis</keyword>
<dbReference type="Gene3D" id="1.10.730.10">
    <property type="entry name" value="Isoleucyl-tRNA Synthetase, Domain 1"/>
    <property type="match status" value="1"/>
</dbReference>
<protein>
    <recommendedName>
        <fullName evidence="10">Arginine--tRNA ligase</fullName>
        <ecNumber evidence="10">6.1.1.19</ecNumber>
    </recommendedName>
    <alternativeName>
        <fullName evidence="10">Arginyl-tRNA synthetase</fullName>
        <shortName evidence="10">ArgRS</shortName>
    </alternativeName>
</protein>
<reference evidence="14 15" key="1">
    <citation type="journal article" date="2016" name="Nat. Commun.">
        <title>Thousands of microbial genomes shed light on interconnected biogeochemical processes in an aquifer system.</title>
        <authorList>
            <person name="Anantharaman K."/>
            <person name="Brown C.T."/>
            <person name="Hug L.A."/>
            <person name="Sharon I."/>
            <person name="Castelle C.J."/>
            <person name="Probst A.J."/>
            <person name="Thomas B.C."/>
            <person name="Singh A."/>
            <person name="Wilkins M.J."/>
            <person name="Karaoz U."/>
            <person name="Brodie E.L."/>
            <person name="Williams K.H."/>
            <person name="Hubbard S.S."/>
            <person name="Banfield J.F."/>
        </authorList>
    </citation>
    <scope>NUCLEOTIDE SEQUENCE [LARGE SCALE GENOMIC DNA]</scope>
    <source>
        <strain evidence="15">RIFCSPHIGHO2_01_FULL_58_15</strain>
    </source>
</reference>
<dbReference type="SUPFAM" id="SSF47323">
    <property type="entry name" value="Anticodon-binding domain of a subclass of class I aminoacyl-tRNA synthetases"/>
    <property type="match status" value="1"/>
</dbReference>
<organism evidence="14 15">
    <name type="scientific">Terrybacteria sp. (strain RIFCSPHIGHO2_01_FULL_58_15)</name>
    <dbReference type="NCBI Taxonomy" id="1802363"/>
    <lineage>
        <taxon>Bacteria</taxon>
        <taxon>Candidatus Terryibacteriota</taxon>
    </lineage>
</organism>
<gene>
    <name evidence="10" type="primary">argS</name>
    <name evidence="14" type="ORF">A2682_01975</name>
</gene>
<feature type="domain" description="Arginyl tRNA synthetase N-terminal" evidence="13">
    <location>
        <begin position="9"/>
        <end position="97"/>
    </location>
</feature>
<comment type="catalytic activity">
    <reaction evidence="9 10">
        <text>tRNA(Arg) + L-arginine + ATP = L-arginyl-tRNA(Arg) + AMP + diphosphate</text>
        <dbReference type="Rhea" id="RHEA:20301"/>
        <dbReference type="Rhea" id="RHEA-COMP:9658"/>
        <dbReference type="Rhea" id="RHEA-COMP:9673"/>
        <dbReference type="ChEBI" id="CHEBI:30616"/>
        <dbReference type="ChEBI" id="CHEBI:32682"/>
        <dbReference type="ChEBI" id="CHEBI:33019"/>
        <dbReference type="ChEBI" id="CHEBI:78442"/>
        <dbReference type="ChEBI" id="CHEBI:78513"/>
        <dbReference type="ChEBI" id="CHEBI:456215"/>
        <dbReference type="EC" id="6.1.1.19"/>
    </reaction>
</comment>
<dbReference type="FunFam" id="1.10.730.10:FF:000008">
    <property type="entry name" value="Arginine--tRNA ligase"/>
    <property type="match status" value="1"/>
</dbReference>
<dbReference type="Gene3D" id="3.30.1360.70">
    <property type="entry name" value="Arginyl tRNA synthetase N-terminal domain"/>
    <property type="match status" value="1"/>
</dbReference>
<keyword evidence="4 10" id="KW-0436">Ligase</keyword>
<evidence type="ECO:0000313" key="14">
    <source>
        <dbReference type="EMBL" id="OHA50011.1"/>
    </source>
</evidence>
<evidence type="ECO:0000256" key="1">
    <source>
        <dbReference type="ARBA" id="ARBA00004496"/>
    </source>
</evidence>
<proteinExistence type="inferred from homology"/>
<evidence type="ECO:0000256" key="2">
    <source>
        <dbReference type="ARBA" id="ARBA00005594"/>
    </source>
</evidence>
<accession>A0A1G2PQY7</accession>
<dbReference type="PANTHER" id="PTHR11956:SF5">
    <property type="entry name" value="ARGININE--TRNA LIGASE, CYTOPLASMIC"/>
    <property type="match status" value="1"/>
</dbReference>
<feature type="short sequence motif" description="'HIGH' region" evidence="10">
    <location>
        <begin position="134"/>
        <end position="144"/>
    </location>
</feature>
<comment type="caution">
    <text evidence="14">The sequence shown here is derived from an EMBL/GenBank/DDBJ whole genome shotgun (WGS) entry which is preliminary data.</text>
</comment>
<evidence type="ECO:0000256" key="3">
    <source>
        <dbReference type="ARBA" id="ARBA00022490"/>
    </source>
</evidence>
<comment type="subcellular location">
    <subcellularLocation>
        <location evidence="1 10">Cytoplasm</location>
    </subcellularLocation>
</comment>
<dbReference type="PRINTS" id="PR01038">
    <property type="entry name" value="TRNASYNTHARG"/>
</dbReference>
<evidence type="ECO:0000313" key="15">
    <source>
        <dbReference type="Proteomes" id="UP000178690"/>
    </source>
</evidence>
<keyword evidence="6 10" id="KW-0067">ATP-binding</keyword>
<dbReference type="PANTHER" id="PTHR11956">
    <property type="entry name" value="ARGINYL-TRNA SYNTHETASE"/>
    <property type="match status" value="1"/>
</dbReference>
<dbReference type="GO" id="GO:0005737">
    <property type="term" value="C:cytoplasm"/>
    <property type="evidence" value="ECO:0007669"/>
    <property type="project" value="UniProtKB-SubCell"/>
</dbReference>
<evidence type="ECO:0000256" key="10">
    <source>
        <dbReference type="HAMAP-Rule" id="MF_00123"/>
    </source>
</evidence>
<dbReference type="HAMAP" id="MF_00123">
    <property type="entry name" value="Arg_tRNA_synth"/>
    <property type="match status" value="1"/>
</dbReference>
<dbReference type="SUPFAM" id="SSF55190">
    <property type="entry name" value="Arginyl-tRNA synthetase (ArgRS), N-terminal 'additional' domain"/>
    <property type="match status" value="1"/>
</dbReference>
<dbReference type="GO" id="GO:0004814">
    <property type="term" value="F:arginine-tRNA ligase activity"/>
    <property type="evidence" value="ECO:0007669"/>
    <property type="project" value="UniProtKB-UniRule"/>
</dbReference>
<dbReference type="InterPro" id="IPR014729">
    <property type="entry name" value="Rossmann-like_a/b/a_fold"/>
</dbReference>
<dbReference type="GO" id="GO:0005524">
    <property type="term" value="F:ATP binding"/>
    <property type="evidence" value="ECO:0007669"/>
    <property type="project" value="UniProtKB-UniRule"/>
</dbReference>
<dbReference type="Proteomes" id="UP000178690">
    <property type="component" value="Unassembled WGS sequence"/>
</dbReference>
<dbReference type="InterPro" id="IPR001278">
    <property type="entry name" value="Arg-tRNA-ligase"/>
</dbReference>
<dbReference type="Gene3D" id="3.40.50.620">
    <property type="entry name" value="HUPs"/>
    <property type="match status" value="1"/>
</dbReference>